<dbReference type="Pfam" id="PF00069">
    <property type="entry name" value="Pkinase"/>
    <property type="match status" value="1"/>
</dbReference>
<evidence type="ECO:0000256" key="5">
    <source>
        <dbReference type="ARBA" id="ARBA00022840"/>
    </source>
</evidence>
<feature type="compositionally biased region" description="Low complexity" evidence="7">
    <location>
        <begin position="731"/>
        <end position="740"/>
    </location>
</feature>
<dbReference type="SUPFAM" id="SSF56112">
    <property type="entry name" value="Protein kinase-like (PK-like)"/>
    <property type="match status" value="1"/>
</dbReference>
<comment type="caution">
    <text evidence="9">The sequence shown here is derived from an EMBL/GenBank/DDBJ whole genome shotgun (WGS) entry which is preliminary data.</text>
</comment>
<organism evidence="9 10">
    <name type="scientific">Taenia crassiceps</name>
    <dbReference type="NCBI Taxonomy" id="6207"/>
    <lineage>
        <taxon>Eukaryota</taxon>
        <taxon>Metazoa</taxon>
        <taxon>Spiralia</taxon>
        <taxon>Lophotrochozoa</taxon>
        <taxon>Platyhelminthes</taxon>
        <taxon>Cestoda</taxon>
        <taxon>Eucestoda</taxon>
        <taxon>Cyclophyllidea</taxon>
        <taxon>Taeniidae</taxon>
        <taxon>Taenia</taxon>
    </lineage>
</organism>
<dbReference type="Proteomes" id="UP001651158">
    <property type="component" value="Unassembled WGS sequence"/>
</dbReference>
<dbReference type="PROSITE" id="PS50011">
    <property type="entry name" value="PROTEIN_KINASE_DOM"/>
    <property type="match status" value="1"/>
</dbReference>
<accession>A0ABR4Q583</accession>
<feature type="region of interest" description="Disordered" evidence="7">
    <location>
        <begin position="470"/>
        <end position="516"/>
    </location>
</feature>
<feature type="compositionally biased region" description="Basic and acidic residues" evidence="7">
    <location>
        <begin position="470"/>
        <end position="479"/>
    </location>
</feature>
<evidence type="ECO:0000313" key="9">
    <source>
        <dbReference type="EMBL" id="KAL5104804.1"/>
    </source>
</evidence>
<evidence type="ECO:0000256" key="2">
    <source>
        <dbReference type="ARBA" id="ARBA00022679"/>
    </source>
</evidence>
<dbReference type="InterPro" id="IPR050235">
    <property type="entry name" value="CK1_Ser-Thr_kinase"/>
</dbReference>
<keyword evidence="2" id="KW-0808">Transferase</keyword>
<keyword evidence="10" id="KW-1185">Reference proteome</keyword>
<dbReference type="InterPro" id="IPR017441">
    <property type="entry name" value="Protein_kinase_ATP_BS"/>
</dbReference>
<feature type="region of interest" description="Disordered" evidence="7">
    <location>
        <begin position="667"/>
        <end position="750"/>
    </location>
</feature>
<evidence type="ECO:0000256" key="3">
    <source>
        <dbReference type="ARBA" id="ARBA00022741"/>
    </source>
</evidence>
<feature type="compositionally biased region" description="Basic and acidic residues" evidence="7">
    <location>
        <begin position="490"/>
        <end position="501"/>
    </location>
</feature>
<dbReference type="Gene3D" id="1.10.510.10">
    <property type="entry name" value="Transferase(Phosphotransferase) domain 1"/>
    <property type="match status" value="1"/>
</dbReference>
<dbReference type="InterPro" id="IPR047916">
    <property type="entry name" value="TTBK_Asator-like_STKc"/>
</dbReference>
<feature type="compositionally biased region" description="Basic and acidic residues" evidence="7">
    <location>
        <begin position="613"/>
        <end position="625"/>
    </location>
</feature>
<dbReference type="GO" id="GO:0016301">
    <property type="term" value="F:kinase activity"/>
    <property type="evidence" value="ECO:0007669"/>
    <property type="project" value="UniProtKB-KW"/>
</dbReference>
<dbReference type="PANTHER" id="PTHR11909">
    <property type="entry name" value="CASEIN KINASE-RELATED"/>
    <property type="match status" value="1"/>
</dbReference>
<dbReference type="InterPro" id="IPR011009">
    <property type="entry name" value="Kinase-like_dom_sf"/>
</dbReference>
<evidence type="ECO:0000256" key="7">
    <source>
        <dbReference type="SAM" id="MobiDB-lite"/>
    </source>
</evidence>
<evidence type="ECO:0000313" key="10">
    <source>
        <dbReference type="Proteomes" id="UP001651158"/>
    </source>
</evidence>
<feature type="region of interest" description="Disordered" evidence="7">
    <location>
        <begin position="306"/>
        <end position="346"/>
    </location>
</feature>
<feature type="compositionally biased region" description="Basic and acidic residues" evidence="7">
    <location>
        <begin position="699"/>
        <end position="709"/>
    </location>
</feature>
<feature type="domain" description="Protein kinase" evidence="8">
    <location>
        <begin position="19"/>
        <end position="286"/>
    </location>
</feature>
<dbReference type="EMBL" id="JAKROA010000010">
    <property type="protein sequence ID" value="KAL5104804.1"/>
    <property type="molecule type" value="Genomic_DNA"/>
</dbReference>
<evidence type="ECO:0000259" key="8">
    <source>
        <dbReference type="PROSITE" id="PS50011"/>
    </source>
</evidence>
<reference evidence="9 10" key="1">
    <citation type="journal article" date="2022" name="Front. Cell. Infect. Microbiol.">
        <title>The Genomes of Two Strains of Taenia crassiceps the Animal Model for the Study of Human Cysticercosis.</title>
        <authorList>
            <person name="Bobes R.J."/>
            <person name="Estrada K."/>
            <person name="Rios-Valencia D.G."/>
            <person name="Calderon-Gallegos A."/>
            <person name="de la Torre P."/>
            <person name="Carrero J.C."/>
            <person name="Sanchez-Flores A."/>
            <person name="Laclette J.P."/>
        </authorList>
    </citation>
    <scope>NUCLEOTIDE SEQUENCE [LARGE SCALE GENOMIC DNA]</scope>
    <source>
        <strain evidence="9">WFUcys</strain>
    </source>
</reference>
<feature type="region of interest" description="Disordered" evidence="7">
    <location>
        <begin position="573"/>
        <end position="653"/>
    </location>
</feature>
<evidence type="ECO:0000256" key="6">
    <source>
        <dbReference type="PROSITE-ProRule" id="PRU10141"/>
    </source>
</evidence>
<keyword evidence="4 9" id="KW-0418">Kinase</keyword>
<name>A0ABR4Q583_9CEST</name>
<keyword evidence="3 6" id="KW-0547">Nucleotide-binding</keyword>
<keyword evidence="5 6" id="KW-0067">ATP-binding</keyword>
<proteinExistence type="predicted"/>
<keyword evidence="1" id="KW-0723">Serine/threonine-protein kinase</keyword>
<sequence>MTSTSSDIVALGTVIKDRWKVSKKLGGGGFGEIYEALDTMTQQKVAIKVESSQQTKQVLKMEVAVLKRLQGKPHVCRFIGCGRNEHYNYIVMTLQGRNLADLRRSTRRGYFSISTTVRLARQILTAIENIHSVGFLHRDIKPSNFALGNGVGPGSVSPRSIVMLDFGLARQYTTTGGDIRPPRQVAGFRGTVRYASVNAHLNKELGRQDDLWSLYYMLAEFITGELPWRKTKDKEQVGIMKQSFDQNQLLKFMPREFRAFLEHIQSLTYFDKPDYQYLQSLLNNYMERRSINDGDPFDWEVTNDHSGAMSETNQHHMNLPANGNAENNRGTTDAKATKGSGLGANGAAAPTASGAGLVVTSGFYSGVRAMACSAKMQTDASAVTNGGNVCPGGAGSGFGGSSPNVYKLAAGGGVAKRSVEDAAINNNGDQTRTTAAVAGSVGVRKMPYSSYFRSGGANNATTPRYLKEVKAATRTRDQKTTLSRPSNLSKSRDEGERKPPSDEGANNKSILWSRRPISASTNNIRSSIGPAGSSASLTNIGRNDTSCTHAVVVMVDQEGIPDVTRAGAYTFASQWGGTGGEGESDNDSRISEDEAEAGAGGGGSGVASLAKRLHGEGAESTERHLLPPPLSPGEANGDECNNNHGLTSGAPKSALPRLYMPSLTTPAFTPQLYSRSPSISSQGGIGRKLQTVSNRRRRLSSDIRAKSRTPETASLLPPRCVGSSGSIVATPGSESSGYHSSHQHQHPPMPEFALPAGHMRSWPPEIVARKVSGLGLRRPTGLLPTARFPTVFTNVATCLVTTDAPRELASTLDSPSAARAVLEPQRAAIGAEEVSVVTAVPTPFSNKPPPCQDPPQEVLVLGGENTEVQEGDEAKGVIDEGGGHSFCSTPDRPHAGPEAVHSGTSNSTTDVVEPPCEAHQKTLPAPILTSTT</sequence>
<feature type="compositionally biased region" description="Polar residues" evidence="7">
    <location>
        <begin position="667"/>
        <end position="682"/>
    </location>
</feature>
<dbReference type="CDD" id="cd14017">
    <property type="entry name" value="STKc_TTBK"/>
    <property type="match status" value="1"/>
</dbReference>
<dbReference type="PROSITE" id="PS00107">
    <property type="entry name" value="PROTEIN_KINASE_ATP"/>
    <property type="match status" value="1"/>
</dbReference>
<feature type="compositionally biased region" description="Polar residues" evidence="7">
    <location>
        <begin position="480"/>
        <end position="489"/>
    </location>
</feature>
<dbReference type="InterPro" id="IPR000719">
    <property type="entry name" value="Prot_kinase_dom"/>
</dbReference>
<gene>
    <name evidence="9" type="ORF">TcWFU_000198</name>
</gene>
<protein>
    <submittedName>
        <fullName evidence="9">Tau-tubulin kinase 1</fullName>
    </submittedName>
</protein>
<feature type="binding site" evidence="6">
    <location>
        <position position="48"/>
    </location>
    <ligand>
        <name>ATP</name>
        <dbReference type="ChEBI" id="CHEBI:30616"/>
    </ligand>
</feature>
<dbReference type="SMART" id="SM00220">
    <property type="entry name" value="S_TKc"/>
    <property type="match status" value="1"/>
</dbReference>
<evidence type="ECO:0000256" key="4">
    <source>
        <dbReference type="ARBA" id="ARBA00022777"/>
    </source>
</evidence>
<feature type="region of interest" description="Disordered" evidence="7">
    <location>
        <begin position="876"/>
        <end position="932"/>
    </location>
</feature>
<evidence type="ECO:0000256" key="1">
    <source>
        <dbReference type="ARBA" id="ARBA00022527"/>
    </source>
</evidence>